<dbReference type="PANTHER" id="PTHR33443:SF35">
    <property type="entry name" value="VQ DOMAIN-CONTAINING PROTEIN"/>
    <property type="match status" value="1"/>
</dbReference>
<organism evidence="1 2">
    <name type="scientific">Trifolium subterraneum</name>
    <name type="common">Subterranean clover</name>
    <dbReference type="NCBI Taxonomy" id="3900"/>
    <lineage>
        <taxon>Eukaryota</taxon>
        <taxon>Viridiplantae</taxon>
        <taxon>Streptophyta</taxon>
        <taxon>Embryophyta</taxon>
        <taxon>Tracheophyta</taxon>
        <taxon>Spermatophyta</taxon>
        <taxon>Magnoliopsida</taxon>
        <taxon>eudicotyledons</taxon>
        <taxon>Gunneridae</taxon>
        <taxon>Pentapetalae</taxon>
        <taxon>rosids</taxon>
        <taxon>fabids</taxon>
        <taxon>Fabales</taxon>
        <taxon>Fabaceae</taxon>
        <taxon>Papilionoideae</taxon>
        <taxon>50 kb inversion clade</taxon>
        <taxon>NPAAA clade</taxon>
        <taxon>Hologalegina</taxon>
        <taxon>IRL clade</taxon>
        <taxon>Trifolieae</taxon>
        <taxon>Trifolium</taxon>
    </lineage>
</organism>
<dbReference type="AlphaFoldDB" id="A0A2Z6M372"/>
<name>A0A2Z6M372_TRISU</name>
<protein>
    <submittedName>
        <fullName evidence="1">Uncharacterized protein</fullName>
    </submittedName>
</protein>
<dbReference type="Proteomes" id="UP000242715">
    <property type="component" value="Unassembled WGS sequence"/>
</dbReference>
<gene>
    <name evidence="1" type="ORF">TSUD_336160</name>
</gene>
<keyword evidence="2" id="KW-1185">Reference proteome</keyword>
<accession>A0A2Z6M372</accession>
<evidence type="ECO:0000313" key="1">
    <source>
        <dbReference type="EMBL" id="GAU19330.1"/>
    </source>
</evidence>
<dbReference type="InterPro" id="IPR053234">
    <property type="entry name" value="RPM1_Interactor"/>
</dbReference>
<dbReference type="EMBL" id="DF973197">
    <property type="protein sequence ID" value="GAU19330.1"/>
    <property type="molecule type" value="Genomic_DNA"/>
</dbReference>
<sequence length="571" mass="62051">MEEKQQQQQGCLEEEIEIACRDYPHPRHLCANFPYSSTPHEKHCGQCHCYVCDSPAPCLKWGKGLLTTDHCHATDKLETWKTLRNDTKLVKTAPLPAPTKYGTSGGVVNSQHNNVLPLHTTQLSSNSVPTSRVLRTTSARLLSANPIPQNQASQPITINAHLLNQLQAIQNQRNQLLNGALRSTNSNFLSANLIPQNQASQPITMNAHLQNQLQQLQALHQKRNQLLNRASMSTTSNPLSVNLIPQNQASQPVTMNAMSSLSSILPNQASVRNPLLVNPMSQNQVFQPSTTNALSSLNARLQGQISMLNKLRECSTASNFTIPNGTTNSRYTKSRSMVARNKYPSNTVPASLGVQNHAIQKKRAQRVCGLGPQCTMFNGIDSVGAGNTATTNQVTPPGASGLSNYVNPQHDTRYRAAAAATGSSNSRNCYGQDGVRITTATNSLLTQPMHNPAQAYGTQPCYQSNTSQNLYGHNNNLGNESISSTVARLNQNRNLNEHQIGSQNGNAGGNIINSGTTLQDFLAKDSSWAENTNQNLVTKNMPPNANESTTSFLGNAKLSLDDVKHLLLDSN</sequence>
<reference evidence="2" key="1">
    <citation type="journal article" date="2017" name="Front. Plant Sci.">
        <title>Climate Clever Clovers: New Paradigm to Reduce the Environmental Footprint of Ruminants by Breeding Low Methanogenic Forages Utilizing Haplotype Variation.</title>
        <authorList>
            <person name="Kaur P."/>
            <person name="Appels R."/>
            <person name="Bayer P.E."/>
            <person name="Keeble-Gagnere G."/>
            <person name="Wang J."/>
            <person name="Hirakawa H."/>
            <person name="Shirasawa K."/>
            <person name="Vercoe P."/>
            <person name="Stefanova K."/>
            <person name="Durmic Z."/>
            <person name="Nichols P."/>
            <person name="Revell C."/>
            <person name="Isobe S.N."/>
            <person name="Edwards D."/>
            <person name="Erskine W."/>
        </authorList>
    </citation>
    <scope>NUCLEOTIDE SEQUENCE [LARGE SCALE GENOMIC DNA]</scope>
    <source>
        <strain evidence="2">cv. Daliak</strain>
    </source>
</reference>
<dbReference type="OrthoDB" id="266020at2759"/>
<dbReference type="PANTHER" id="PTHR33443">
    <property type="entry name" value="ZGC:112980"/>
    <property type="match status" value="1"/>
</dbReference>
<evidence type="ECO:0000313" key="2">
    <source>
        <dbReference type="Proteomes" id="UP000242715"/>
    </source>
</evidence>
<proteinExistence type="predicted"/>